<keyword evidence="10" id="KW-0413">Isomerase</keyword>
<keyword evidence="9" id="KW-0753">Steroid metabolism</keyword>
<evidence type="ECO:0000313" key="19">
    <source>
        <dbReference type="EMBL" id="AWH92563.1"/>
    </source>
</evidence>
<keyword evidence="4" id="KW-0285">Flavoprotein</keyword>
<dbReference type="Proteomes" id="UP000244928">
    <property type="component" value="Chromosome"/>
</dbReference>
<dbReference type="GO" id="GO:0004769">
    <property type="term" value="F:steroid Delta-isomerase activity"/>
    <property type="evidence" value="ECO:0007669"/>
    <property type="project" value="UniProtKB-EC"/>
</dbReference>
<comment type="cofactor">
    <cofactor evidence="1">
        <name>FAD</name>
        <dbReference type="ChEBI" id="CHEBI:57692"/>
    </cofactor>
</comment>
<dbReference type="Gene3D" id="3.50.50.60">
    <property type="entry name" value="FAD/NAD(P)-binding domain"/>
    <property type="match status" value="1"/>
</dbReference>
<keyword evidence="6" id="KW-0560">Oxidoreductase</keyword>
<dbReference type="SUPFAM" id="SSF54373">
    <property type="entry name" value="FAD-linked reductases, C-terminal domain"/>
    <property type="match status" value="1"/>
</dbReference>
<dbReference type="EMBL" id="CP015449">
    <property type="protein sequence ID" value="AWH92563.1"/>
    <property type="molecule type" value="Genomic_DNA"/>
</dbReference>
<name>A0A2S1R8G0_9ACTN</name>
<dbReference type="InterPro" id="IPR000172">
    <property type="entry name" value="GMC_OxRdtase_N"/>
</dbReference>
<feature type="domain" description="Glucose-methanol-choline oxidoreductase C-terminal" evidence="18">
    <location>
        <begin position="468"/>
        <end position="523"/>
    </location>
</feature>
<organism evidence="19 20">
    <name type="scientific">Dietzia lutea</name>
    <dbReference type="NCBI Taxonomy" id="546160"/>
    <lineage>
        <taxon>Bacteria</taxon>
        <taxon>Bacillati</taxon>
        <taxon>Actinomycetota</taxon>
        <taxon>Actinomycetes</taxon>
        <taxon>Mycobacteriales</taxon>
        <taxon>Dietziaceae</taxon>
        <taxon>Dietzia</taxon>
    </lineage>
</organism>
<dbReference type="InterPro" id="IPR019546">
    <property type="entry name" value="TAT_signal_bac_arc"/>
</dbReference>
<sequence>MTHISRRGFLGTIAAAGIAALAADPTAAAQPTDSAGPAGAAPVAGRLPHEVQDHRCILVGSGFGGAISALRLAEAGVDVVVVERGRRWPTGPDARTFPSAASPDERALWFRSAPEVFGRPVDLPRYTGLLEASVGENMTSVCATGVGGGSLIYQGMALQPTEELFHTWFPGAIDWREMDREYYPRVSRMLRLSEAPDELIAAPQYTASRVFAQRVRDAGLPLRKIPMPIDWDYALAELRGEMRPTYTNGDSSLGVNNGGKHSVDVTYLAQAEATGRVDVRPLHDVRAMRRLPDGRWEIDVEVLDTAGRLLRTLTMRAPALVLAAGSVGTSTLLTRAAATDAVTDLPETVGAGWGTNADRIYMWTDPTAGFGAVQGGPVVYGSLNWGNPTTAHTLIQASLPPFGPQMHTTVLVGYGVSADRGQVVYDPAQDRGVIRWPAHGDAGILHGHIDPTARRIVGPTGHLTDTNRMLNSTWHPLGGATMGQTCDLDGRVLGQRGLYVLDGALIPGTTAACNPSLTIAAVAERALDRIVRRDVGIVF</sequence>
<dbReference type="EC" id="5.3.3.1" evidence="11"/>
<evidence type="ECO:0000256" key="5">
    <source>
        <dbReference type="ARBA" id="ARBA00022827"/>
    </source>
</evidence>
<evidence type="ECO:0000256" key="6">
    <source>
        <dbReference type="ARBA" id="ARBA00023002"/>
    </source>
</evidence>
<dbReference type="InterPro" id="IPR006311">
    <property type="entry name" value="TAT_signal"/>
</dbReference>
<keyword evidence="5" id="KW-0274">FAD</keyword>
<keyword evidence="16" id="KW-0732">Signal</keyword>
<dbReference type="OrthoDB" id="3587784at2"/>
<evidence type="ECO:0000256" key="2">
    <source>
        <dbReference type="ARBA" id="ARBA00010790"/>
    </source>
</evidence>
<protein>
    <recommendedName>
        <fullName evidence="14">Cholesterol oxidase</fullName>
        <ecNumber evidence="13">1.1.3.6</ecNumber>
        <ecNumber evidence="11">5.3.3.1</ecNumber>
    </recommendedName>
    <alternativeName>
        <fullName evidence="15">Cholesterol isomerase</fullName>
    </alternativeName>
</protein>
<dbReference type="SUPFAM" id="SSF51905">
    <property type="entry name" value="FAD/NAD(P)-binding domain"/>
    <property type="match status" value="1"/>
</dbReference>
<evidence type="ECO:0000256" key="10">
    <source>
        <dbReference type="ARBA" id="ARBA00023235"/>
    </source>
</evidence>
<evidence type="ECO:0000256" key="7">
    <source>
        <dbReference type="ARBA" id="ARBA00023098"/>
    </source>
</evidence>
<dbReference type="PROSITE" id="PS51318">
    <property type="entry name" value="TAT"/>
    <property type="match status" value="1"/>
</dbReference>
<keyword evidence="7" id="KW-0443">Lipid metabolism</keyword>
<proteinExistence type="inferred from homology"/>
<dbReference type="GO" id="GO:0050660">
    <property type="term" value="F:flavin adenine dinucleotide binding"/>
    <property type="evidence" value="ECO:0007669"/>
    <property type="project" value="InterPro"/>
</dbReference>
<comment type="pathway">
    <text evidence="12">Steroid metabolism; cholesterol degradation.</text>
</comment>
<evidence type="ECO:0000256" key="8">
    <source>
        <dbReference type="ARBA" id="ARBA00023166"/>
    </source>
</evidence>
<dbReference type="Pfam" id="PF05199">
    <property type="entry name" value="GMC_oxred_C"/>
    <property type="match status" value="1"/>
</dbReference>
<feature type="domain" description="Glucose-methanol-choline oxidoreductase N-terminal" evidence="17">
    <location>
        <begin position="131"/>
        <end position="338"/>
    </location>
</feature>
<evidence type="ECO:0000259" key="18">
    <source>
        <dbReference type="Pfam" id="PF05199"/>
    </source>
</evidence>
<evidence type="ECO:0000256" key="13">
    <source>
        <dbReference type="ARBA" id="ARBA00049723"/>
    </source>
</evidence>
<evidence type="ECO:0000259" key="17">
    <source>
        <dbReference type="Pfam" id="PF00732"/>
    </source>
</evidence>
<comment type="similarity">
    <text evidence="2">Belongs to the GMC oxidoreductase family.</text>
</comment>
<evidence type="ECO:0000256" key="15">
    <source>
        <dbReference type="ARBA" id="ARBA00049778"/>
    </source>
</evidence>
<evidence type="ECO:0000256" key="4">
    <source>
        <dbReference type="ARBA" id="ARBA00022630"/>
    </source>
</evidence>
<dbReference type="GO" id="GO:0008203">
    <property type="term" value="P:cholesterol metabolic process"/>
    <property type="evidence" value="ECO:0007669"/>
    <property type="project" value="UniProtKB-KW"/>
</dbReference>
<dbReference type="KEGG" id="dlu:A6035_10750"/>
<dbReference type="InterPro" id="IPR007867">
    <property type="entry name" value="GMC_OxRtase_C"/>
</dbReference>
<dbReference type="Pfam" id="PF00732">
    <property type="entry name" value="GMC_oxred_N"/>
    <property type="match status" value="1"/>
</dbReference>
<evidence type="ECO:0000256" key="14">
    <source>
        <dbReference type="ARBA" id="ARBA00049744"/>
    </source>
</evidence>
<dbReference type="NCBIfam" id="TIGR01409">
    <property type="entry name" value="TAT_signal_seq"/>
    <property type="match status" value="1"/>
</dbReference>
<accession>A0A2S1R8G0</accession>
<dbReference type="AlphaFoldDB" id="A0A2S1R8G0"/>
<gene>
    <name evidence="19" type="ORF">A6035_10750</name>
</gene>
<keyword evidence="3" id="KW-0153">Cholesterol metabolism</keyword>
<evidence type="ECO:0000256" key="16">
    <source>
        <dbReference type="SAM" id="SignalP"/>
    </source>
</evidence>
<keyword evidence="20" id="KW-1185">Reference proteome</keyword>
<evidence type="ECO:0000256" key="1">
    <source>
        <dbReference type="ARBA" id="ARBA00001974"/>
    </source>
</evidence>
<reference evidence="19 20" key="1">
    <citation type="submission" date="2016-04" db="EMBL/GenBank/DDBJ databases">
        <title>Complete genome sequence of Dietzia lutea YIM 80766T, a strain isolated from desert soil in Egypt.</title>
        <authorList>
            <person name="Zhao J."/>
            <person name="Hu B."/>
            <person name="Geng S."/>
            <person name="Nie Y."/>
            <person name="Tang Y."/>
        </authorList>
    </citation>
    <scope>NUCLEOTIDE SEQUENCE [LARGE SCALE GENOMIC DNA]</scope>
    <source>
        <strain evidence="19 20">YIM 80766</strain>
    </source>
</reference>
<dbReference type="Gene3D" id="3.30.410.10">
    <property type="entry name" value="Cholesterol Oxidase, domain 2"/>
    <property type="match status" value="1"/>
</dbReference>
<evidence type="ECO:0000313" key="20">
    <source>
        <dbReference type="Proteomes" id="UP000244928"/>
    </source>
</evidence>
<evidence type="ECO:0000256" key="9">
    <source>
        <dbReference type="ARBA" id="ARBA00023221"/>
    </source>
</evidence>
<feature type="signal peptide" evidence="16">
    <location>
        <begin position="1"/>
        <end position="29"/>
    </location>
</feature>
<dbReference type="PANTHER" id="PTHR47470:SF1">
    <property type="entry name" value="FAD-DEPENDENT OXIDOREDUCTASE 2 FAD BINDING DOMAIN-CONTAINING PROTEIN"/>
    <property type="match status" value="1"/>
</dbReference>
<evidence type="ECO:0000256" key="11">
    <source>
        <dbReference type="ARBA" id="ARBA00038856"/>
    </source>
</evidence>
<dbReference type="EC" id="1.1.3.6" evidence="13"/>
<dbReference type="RefSeq" id="WP_108847801.1">
    <property type="nucleotide sequence ID" value="NZ_CP015449.1"/>
</dbReference>
<dbReference type="GO" id="GO:0016995">
    <property type="term" value="F:cholesterol oxidase activity"/>
    <property type="evidence" value="ECO:0007669"/>
    <property type="project" value="UniProtKB-EC"/>
</dbReference>
<evidence type="ECO:0000256" key="12">
    <source>
        <dbReference type="ARBA" id="ARBA00049645"/>
    </source>
</evidence>
<dbReference type="InterPro" id="IPR052542">
    <property type="entry name" value="Cholesterol_Oxidase"/>
</dbReference>
<evidence type="ECO:0000256" key="3">
    <source>
        <dbReference type="ARBA" id="ARBA00022548"/>
    </source>
</evidence>
<dbReference type="PANTHER" id="PTHR47470">
    <property type="entry name" value="CHOLESTEROL OXIDASE"/>
    <property type="match status" value="1"/>
</dbReference>
<dbReference type="InterPro" id="IPR036188">
    <property type="entry name" value="FAD/NAD-bd_sf"/>
</dbReference>
<keyword evidence="8" id="KW-1207">Sterol metabolism</keyword>
<feature type="chain" id="PRO_5015602026" description="Cholesterol oxidase" evidence="16">
    <location>
        <begin position="30"/>
        <end position="539"/>
    </location>
</feature>